<evidence type="ECO:0000313" key="2">
    <source>
        <dbReference type="EMBL" id="GFR46561.1"/>
    </source>
</evidence>
<dbReference type="EMBL" id="BMAR01000014">
    <property type="protein sequence ID" value="GFR46561.1"/>
    <property type="molecule type" value="Genomic_DNA"/>
</dbReference>
<evidence type="ECO:0000313" key="3">
    <source>
        <dbReference type="Proteomes" id="UP001054857"/>
    </source>
</evidence>
<sequence length="299" mass="33675">GGGGGPEYKRGKRFQKLVTLMDSSQAQQVQNTFRKRALGTVALLAGVHIVCFVLTVTAIQSQRTRMLLLSRAGQSQRYMHQILTDVRSLDVISKNRTVPWLYTEADAMPFVNRIAEGAEEVKVRLNEIRSAYSQPGSPFLELLFHDSQTVWDSKMADGSDQYKNLTAWELSARFYAMAKSIQQYHGDWVREGVYIADTHPGQFLLRSGPDLFQALHKILNALMYVAVDNTRWVESLQFIFLAVEGAAISCLSAFYLAYLLRSVAAQRYKLYGIFLVIPVGLTRALASQNTNLHLDDDDE</sequence>
<reference evidence="2 3" key="1">
    <citation type="journal article" date="2021" name="Sci. Rep.">
        <title>Genome sequencing of the multicellular alga Astrephomene provides insights into convergent evolution of germ-soma differentiation.</title>
        <authorList>
            <person name="Yamashita S."/>
            <person name="Yamamoto K."/>
            <person name="Matsuzaki R."/>
            <person name="Suzuki S."/>
            <person name="Yamaguchi H."/>
            <person name="Hirooka S."/>
            <person name="Minakuchi Y."/>
            <person name="Miyagishima S."/>
            <person name="Kawachi M."/>
            <person name="Toyoda A."/>
            <person name="Nozaki H."/>
        </authorList>
    </citation>
    <scope>NUCLEOTIDE SEQUENCE [LARGE SCALE GENOMIC DNA]</scope>
    <source>
        <strain evidence="2 3">NIES-4017</strain>
    </source>
</reference>
<keyword evidence="1" id="KW-0812">Transmembrane</keyword>
<dbReference type="AlphaFoldDB" id="A0AAD3DVF2"/>
<organism evidence="2 3">
    <name type="scientific">Astrephomene gubernaculifera</name>
    <dbReference type="NCBI Taxonomy" id="47775"/>
    <lineage>
        <taxon>Eukaryota</taxon>
        <taxon>Viridiplantae</taxon>
        <taxon>Chlorophyta</taxon>
        <taxon>core chlorophytes</taxon>
        <taxon>Chlorophyceae</taxon>
        <taxon>CS clade</taxon>
        <taxon>Chlamydomonadales</taxon>
        <taxon>Astrephomenaceae</taxon>
        <taxon>Astrephomene</taxon>
    </lineage>
</organism>
<dbReference type="InterPro" id="IPR052994">
    <property type="entry name" value="Tiny_macrocysts_regulators"/>
</dbReference>
<proteinExistence type="predicted"/>
<feature type="non-terminal residue" evidence="2">
    <location>
        <position position="1"/>
    </location>
</feature>
<feature type="transmembrane region" description="Helical" evidence="1">
    <location>
        <begin position="270"/>
        <end position="286"/>
    </location>
</feature>
<keyword evidence="3" id="KW-1185">Reference proteome</keyword>
<comment type="caution">
    <text evidence="2">The sequence shown here is derived from an EMBL/GenBank/DDBJ whole genome shotgun (WGS) entry which is preliminary data.</text>
</comment>
<keyword evidence="1" id="KW-1133">Transmembrane helix</keyword>
<dbReference type="PANTHER" id="PTHR31600:SF2">
    <property type="entry name" value="GAMETE ENRICHED GENE 10 PROTEIN-RELATED"/>
    <property type="match status" value="1"/>
</dbReference>
<dbReference type="PANTHER" id="PTHR31600">
    <property type="entry name" value="TINY MACROCYSTS PROTEIN B-RELATED"/>
    <property type="match status" value="1"/>
</dbReference>
<evidence type="ECO:0000256" key="1">
    <source>
        <dbReference type="SAM" id="Phobius"/>
    </source>
</evidence>
<feature type="transmembrane region" description="Helical" evidence="1">
    <location>
        <begin position="37"/>
        <end position="59"/>
    </location>
</feature>
<feature type="transmembrane region" description="Helical" evidence="1">
    <location>
        <begin position="238"/>
        <end position="258"/>
    </location>
</feature>
<dbReference type="Proteomes" id="UP001054857">
    <property type="component" value="Unassembled WGS sequence"/>
</dbReference>
<keyword evidence="1" id="KW-0472">Membrane</keyword>
<gene>
    <name evidence="2" type="ORF">Agub_g8153</name>
</gene>
<feature type="non-terminal residue" evidence="2">
    <location>
        <position position="299"/>
    </location>
</feature>
<accession>A0AAD3DVF2</accession>
<name>A0AAD3DVF2_9CHLO</name>
<protein>
    <submittedName>
        <fullName evidence="2">Uncharacterized protein</fullName>
    </submittedName>
</protein>